<dbReference type="Pfam" id="PF02518">
    <property type="entry name" value="HATPase_c"/>
    <property type="match status" value="1"/>
</dbReference>
<name>A0A937W373_UNCTE</name>
<organism evidence="4 5">
    <name type="scientific">Tectimicrobiota bacterium</name>
    <dbReference type="NCBI Taxonomy" id="2528274"/>
    <lineage>
        <taxon>Bacteria</taxon>
        <taxon>Pseudomonadati</taxon>
        <taxon>Nitrospinota/Tectimicrobiota group</taxon>
        <taxon>Candidatus Tectimicrobiota</taxon>
    </lineage>
</organism>
<protein>
    <recommendedName>
        <fullName evidence="2">histidine kinase</fullName>
        <ecNumber evidence="2">2.7.13.3</ecNumber>
    </recommendedName>
</protein>
<dbReference type="GO" id="GO:0004673">
    <property type="term" value="F:protein histidine kinase activity"/>
    <property type="evidence" value="ECO:0007669"/>
    <property type="project" value="UniProtKB-EC"/>
</dbReference>
<dbReference type="AlphaFoldDB" id="A0A937W373"/>
<sequence length="174" mass="18487">MHLPTLALEVLTLVQATLPGTITVLSHLDDTVGMVLADPAQLYQVGLHLCTNAVQSMRYTGGLLEISVNALTLSRTVAPPLPALPPGRYVQLIVHDTGHGMPPEILARIFDPFFTTKEVGEGTGLGLAVVHGIVNSHDGAIQVESTPGQGTTFTVYLPQMPATVQEDSAWHASY</sequence>
<proteinExistence type="predicted"/>
<dbReference type="InterPro" id="IPR004358">
    <property type="entry name" value="Sig_transdc_His_kin-like_C"/>
</dbReference>
<evidence type="ECO:0000259" key="3">
    <source>
        <dbReference type="PROSITE" id="PS50109"/>
    </source>
</evidence>
<gene>
    <name evidence="4" type="ORF">FJZ47_20210</name>
</gene>
<reference evidence="4" key="1">
    <citation type="submission" date="2019-03" db="EMBL/GenBank/DDBJ databases">
        <title>Lake Tanganyika Metagenome-Assembled Genomes (MAGs).</title>
        <authorList>
            <person name="Tran P."/>
        </authorList>
    </citation>
    <scope>NUCLEOTIDE SEQUENCE</scope>
    <source>
        <strain evidence="4">K_DeepCast_65m_m2_066</strain>
    </source>
</reference>
<comment type="caution">
    <text evidence="4">The sequence shown here is derived from an EMBL/GenBank/DDBJ whole genome shotgun (WGS) entry which is preliminary data.</text>
</comment>
<dbReference type="Gene3D" id="3.30.565.10">
    <property type="entry name" value="Histidine kinase-like ATPase, C-terminal domain"/>
    <property type="match status" value="1"/>
</dbReference>
<feature type="domain" description="Histidine kinase" evidence="3">
    <location>
        <begin position="1"/>
        <end position="161"/>
    </location>
</feature>
<dbReference type="InterPro" id="IPR003594">
    <property type="entry name" value="HATPase_dom"/>
</dbReference>
<dbReference type="PANTHER" id="PTHR43065">
    <property type="entry name" value="SENSOR HISTIDINE KINASE"/>
    <property type="match status" value="1"/>
</dbReference>
<comment type="catalytic activity">
    <reaction evidence="1">
        <text>ATP + protein L-histidine = ADP + protein N-phospho-L-histidine.</text>
        <dbReference type="EC" id="2.7.13.3"/>
    </reaction>
</comment>
<dbReference type="EC" id="2.7.13.3" evidence="2"/>
<dbReference type="InterPro" id="IPR005467">
    <property type="entry name" value="His_kinase_dom"/>
</dbReference>
<dbReference type="SUPFAM" id="SSF55874">
    <property type="entry name" value="ATPase domain of HSP90 chaperone/DNA topoisomerase II/histidine kinase"/>
    <property type="match status" value="1"/>
</dbReference>
<dbReference type="PROSITE" id="PS50109">
    <property type="entry name" value="HIS_KIN"/>
    <property type="match status" value="1"/>
</dbReference>
<evidence type="ECO:0000256" key="2">
    <source>
        <dbReference type="ARBA" id="ARBA00012438"/>
    </source>
</evidence>
<dbReference type="InterPro" id="IPR036890">
    <property type="entry name" value="HATPase_C_sf"/>
</dbReference>
<accession>A0A937W373</accession>
<dbReference type="PANTHER" id="PTHR43065:SF42">
    <property type="entry name" value="TWO-COMPONENT SENSOR PPRA"/>
    <property type="match status" value="1"/>
</dbReference>
<dbReference type="EMBL" id="VGLS01000787">
    <property type="protein sequence ID" value="MBM3226098.1"/>
    <property type="molecule type" value="Genomic_DNA"/>
</dbReference>
<evidence type="ECO:0000313" key="5">
    <source>
        <dbReference type="Proteomes" id="UP000712673"/>
    </source>
</evidence>
<dbReference type="SMART" id="SM00387">
    <property type="entry name" value="HATPase_c"/>
    <property type="match status" value="1"/>
</dbReference>
<dbReference type="Proteomes" id="UP000712673">
    <property type="component" value="Unassembled WGS sequence"/>
</dbReference>
<evidence type="ECO:0000256" key="1">
    <source>
        <dbReference type="ARBA" id="ARBA00000085"/>
    </source>
</evidence>
<dbReference type="PRINTS" id="PR00344">
    <property type="entry name" value="BCTRLSENSOR"/>
</dbReference>
<evidence type="ECO:0000313" key="4">
    <source>
        <dbReference type="EMBL" id="MBM3226098.1"/>
    </source>
</evidence>